<dbReference type="Proteomes" id="UP001055439">
    <property type="component" value="Chromosome 9"/>
</dbReference>
<protein>
    <submittedName>
        <fullName evidence="2">Uncharacterized protein</fullName>
    </submittedName>
</protein>
<sequence>MPRISTPVHFFPSTSWPHRQPRTRSHPHGLATHRRRCRLTPPPAPRKRQPRRRLCASALKECHRRVVYFSSSVGGGRGTDLSSLPSLVWSCTFLFLWSPETTLKKPAKKGPSRSTSRVLLLSGTAPHCFLLLLVYAHSFD</sequence>
<feature type="compositionally biased region" description="Basic residues" evidence="1">
    <location>
        <begin position="19"/>
        <end position="38"/>
    </location>
</feature>
<name>A0A9E7L650_9LILI</name>
<reference evidence="2" key="1">
    <citation type="submission" date="2022-05" db="EMBL/GenBank/DDBJ databases">
        <title>The Musa troglodytarum L. genome provides insights into the mechanism of non-climacteric behaviour and enrichment of carotenoids.</title>
        <authorList>
            <person name="Wang J."/>
        </authorList>
    </citation>
    <scope>NUCLEOTIDE SEQUENCE</scope>
    <source>
        <tissue evidence="2">Leaf</tissue>
    </source>
</reference>
<feature type="region of interest" description="Disordered" evidence="1">
    <location>
        <begin position="1"/>
        <end position="51"/>
    </location>
</feature>
<dbReference type="AlphaFoldDB" id="A0A9E7L650"/>
<organism evidence="2 3">
    <name type="scientific">Musa troglodytarum</name>
    <name type="common">fe'i banana</name>
    <dbReference type="NCBI Taxonomy" id="320322"/>
    <lineage>
        <taxon>Eukaryota</taxon>
        <taxon>Viridiplantae</taxon>
        <taxon>Streptophyta</taxon>
        <taxon>Embryophyta</taxon>
        <taxon>Tracheophyta</taxon>
        <taxon>Spermatophyta</taxon>
        <taxon>Magnoliopsida</taxon>
        <taxon>Liliopsida</taxon>
        <taxon>Zingiberales</taxon>
        <taxon>Musaceae</taxon>
        <taxon>Musa</taxon>
    </lineage>
</organism>
<accession>A0A9E7L650</accession>
<evidence type="ECO:0000313" key="2">
    <source>
        <dbReference type="EMBL" id="URE47318.1"/>
    </source>
</evidence>
<gene>
    <name evidence="2" type="ORF">MUK42_07975</name>
</gene>
<keyword evidence="3" id="KW-1185">Reference proteome</keyword>
<dbReference type="OrthoDB" id="10499081at2759"/>
<dbReference type="EMBL" id="CP097511">
    <property type="protein sequence ID" value="URE47318.1"/>
    <property type="molecule type" value="Genomic_DNA"/>
</dbReference>
<evidence type="ECO:0000313" key="3">
    <source>
        <dbReference type="Proteomes" id="UP001055439"/>
    </source>
</evidence>
<proteinExistence type="predicted"/>
<evidence type="ECO:0000256" key="1">
    <source>
        <dbReference type="SAM" id="MobiDB-lite"/>
    </source>
</evidence>